<keyword evidence="6" id="KW-0694">RNA-binding</keyword>
<evidence type="ECO:0000256" key="1">
    <source>
        <dbReference type="ARBA" id="ARBA00004192"/>
    </source>
</evidence>
<dbReference type="Pfam" id="PF05733">
    <property type="entry name" value="Tenui_N"/>
    <property type="match status" value="1"/>
</dbReference>
<keyword evidence="8" id="KW-1035">Host cytoplasm</keyword>
<reference evidence="10 11" key="1">
    <citation type="journal article" date="2016" name="Nature">
        <title>Redefining the invertebrate RNA virosphere.</title>
        <authorList>
            <person name="Shi M."/>
            <person name="Lin X.D."/>
            <person name="Tian J.H."/>
            <person name="Chen L.J."/>
            <person name="Chen X."/>
            <person name="Li C.X."/>
            <person name="Qin X.C."/>
            <person name="Li J."/>
            <person name="Cao J.P."/>
            <person name="Eden J.S."/>
            <person name="Buchmann J."/>
            <person name="Wang W."/>
            <person name="Xu J."/>
            <person name="Holmes E.C."/>
            <person name="Zhang Y.Z."/>
        </authorList>
    </citation>
    <scope>NUCLEOTIDE SEQUENCE [LARGE SCALE GENOMIC DNA]</scope>
    <source>
        <strain evidence="10 11">SCM245062</strain>
    </source>
</reference>
<name>A0A1L3KPH4_9VIRU</name>
<evidence type="ECO:0000256" key="5">
    <source>
        <dbReference type="ARBA" id="ARBA00022844"/>
    </source>
</evidence>
<dbReference type="GO" id="GO:0019013">
    <property type="term" value="C:viral nucleocapsid"/>
    <property type="evidence" value="ECO:0007669"/>
    <property type="project" value="UniProtKB-KW"/>
</dbReference>
<keyword evidence="5" id="KW-0946">Virion</keyword>
<comment type="subcellular location">
    <subcellularLocation>
        <location evidence="1">Host cytoplasm</location>
    </subcellularLocation>
    <subcellularLocation>
        <location evidence="2">Virion</location>
    </subcellularLocation>
</comment>
<keyword evidence="4" id="KW-0167">Capsid protein</keyword>
<evidence type="ECO:0000256" key="2">
    <source>
        <dbReference type="ARBA" id="ARBA00004328"/>
    </source>
</evidence>
<evidence type="ECO:0000256" key="7">
    <source>
        <dbReference type="ARBA" id="ARBA00023086"/>
    </source>
</evidence>
<keyword evidence="7 10" id="KW-0543">Viral nucleoprotein</keyword>
<evidence type="ECO:0000313" key="10">
    <source>
        <dbReference type="EMBL" id="APG79290.1"/>
    </source>
</evidence>
<dbReference type="RefSeq" id="YP_009330282.1">
    <property type="nucleotide sequence ID" value="NC_032281.1"/>
</dbReference>
<evidence type="ECO:0000256" key="9">
    <source>
        <dbReference type="ARBA" id="ARBA00033344"/>
    </source>
</evidence>
<keyword evidence="11" id="KW-1185">Reference proteome</keyword>
<evidence type="ECO:0000256" key="6">
    <source>
        <dbReference type="ARBA" id="ARBA00022884"/>
    </source>
</evidence>
<dbReference type="EMBL" id="KX884801">
    <property type="protein sequence ID" value="APG79290.1"/>
    <property type="molecule type" value="Genomic_RNA"/>
</dbReference>
<evidence type="ECO:0000256" key="4">
    <source>
        <dbReference type="ARBA" id="ARBA00022561"/>
    </source>
</evidence>
<accession>A0A1L3KPH4</accession>
<dbReference type="GO" id="GO:0030430">
    <property type="term" value="C:host cell cytoplasm"/>
    <property type="evidence" value="ECO:0007669"/>
    <property type="project" value="UniProtKB-SubCell"/>
</dbReference>
<organism evidence="10 11">
    <name type="scientific">Hubei diptera virus 5</name>
    <dbReference type="NCBI Taxonomy" id="1922886"/>
    <lineage>
        <taxon>Viruses</taxon>
        <taxon>Riboviria</taxon>
        <taxon>Orthornavirae</taxon>
        <taxon>Negarnaviricota</taxon>
        <taxon>Polyploviricotina</taxon>
        <taxon>Bunyaviricetes</taxon>
        <taxon>Hareavirales</taxon>
        <taxon>Phenuiviridae</taxon>
        <taxon>Phasivirus</taxon>
        <taxon>Phasivirus hubeiense</taxon>
    </lineage>
</organism>
<dbReference type="Proteomes" id="UP000204461">
    <property type="component" value="Genome"/>
</dbReference>
<dbReference type="GO" id="GO:0003723">
    <property type="term" value="F:RNA binding"/>
    <property type="evidence" value="ECO:0007669"/>
    <property type="project" value="UniProtKB-KW"/>
</dbReference>
<protein>
    <recommendedName>
        <fullName evidence="3">Nucleoprotein</fullName>
    </recommendedName>
    <alternativeName>
        <fullName evidence="9">Nucleocapsid protein</fullName>
    </alternativeName>
</protein>
<dbReference type="GeneID" id="30685173"/>
<proteinExistence type="predicted"/>
<evidence type="ECO:0000256" key="3">
    <source>
        <dbReference type="ARBA" id="ARBA00014389"/>
    </source>
</evidence>
<dbReference type="InterPro" id="IPR009522">
    <property type="entry name" value="Capsid_Phlebovir/Tenuivir"/>
</dbReference>
<dbReference type="KEGG" id="vg:30685173"/>
<sequence>MYRFVDGIKEYLWSIVLNTTWVSAGLIKDYQISWILDQLKDKELTTELLHIDCSSVQVFALFLYDVCLQVAKVYQLDTELIRYPDDESADYSLARLLTYFYTHLHPILTVGLEVEDSTSTTGLVVQEDKGTLTLFTGPSTSSRIPVRTSASKPQQMSREMLGLTDWLRPEVATQAVTSEVMAAYETMEKSLCESGLTDEAIKGTADYFAYVGFNANIIRAALVSCEADERKRSIEICTLIVTVLSRGTSIAATGKEKMNDTAKAMFATLCSKYRIKRTLTAKRHLGPNDVTLSRVVAAHPEIAYKALLCRDLERPIRVQTMINTGFVDFKAGLRGSYVFSVVPTNQKGIKHSGAAAAALTYMAMETVLLRDKNAPAITLEEALTNCATFARATLNSSRYDDDTKKRWFDKMDVQEETAKAWIRRFSAKFPEGLDLLASLGFPTSVA</sequence>
<evidence type="ECO:0000313" key="11">
    <source>
        <dbReference type="Proteomes" id="UP000204461"/>
    </source>
</evidence>
<evidence type="ECO:0000256" key="8">
    <source>
        <dbReference type="ARBA" id="ARBA00023200"/>
    </source>
</evidence>